<dbReference type="WBParaSite" id="Hba_20419">
    <property type="protein sequence ID" value="Hba_20419"/>
    <property type="gene ID" value="Hba_20419"/>
</dbReference>
<keyword evidence="1" id="KW-1185">Reference proteome</keyword>
<protein>
    <submittedName>
        <fullName evidence="2">C-CAP/cofactor C-like domain-containing protein</fullName>
    </submittedName>
</protein>
<dbReference type="Gene3D" id="1.20.140.10">
    <property type="entry name" value="Butyryl-CoA Dehydrogenase, subunit A, domain 3"/>
    <property type="match status" value="1"/>
</dbReference>
<organism evidence="1 2">
    <name type="scientific">Heterorhabditis bacteriophora</name>
    <name type="common">Entomopathogenic nematode worm</name>
    <dbReference type="NCBI Taxonomy" id="37862"/>
    <lineage>
        <taxon>Eukaryota</taxon>
        <taxon>Metazoa</taxon>
        <taxon>Ecdysozoa</taxon>
        <taxon>Nematoda</taxon>
        <taxon>Chromadorea</taxon>
        <taxon>Rhabditida</taxon>
        <taxon>Rhabditina</taxon>
        <taxon>Rhabditomorpha</taxon>
        <taxon>Strongyloidea</taxon>
        <taxon>Heterorhabditidae</taxon>
        <taxon>Heterorhabditis</taxon>
    </lineage>
</organism>
<proteinExistence type="predicted"/>
<evidence type="ECO:0000313" key="2">
    <source>
        <dbReference type="WBParaSite" id="Hba_20419"/>
    </source>
</evidence>
<reference evidence="2" key="1">
    <citation type="submission" date="2016-11" db="UniProtKB">
        <authorList>
            <consortium name="WormBaseParasite"/>
        </authorList>
    </citation>
    <scope>IDENTIFICATION</scope>
</reference>
<dbReference type="AlphaFoldDB" id="A0A1I7XSF4"/>
<evidence type="ECO:0000313" key="1">
    <source>
        <dbReference type="Proteomes" id="UP000095283"/>
    </source>
</evidence>
<name>A0A1I7XSF4_HETBA</name>
<accession>A0A1I7XSF4</accession>
<dbReference type="Proteomes" id="UP000095283">
    <property type="component" value="Unplaced"/>
</dbReference>
<sequence length="288" mass="33035">MNYIITLARFRHQWRNFCTTYVHLNNSKNTSPDIASNRFQIQDISKSSIPIEKRSLSRGLALNKFDKSAYTLQKKMVHYRNRGKCRPAIAFFENYDCCSDIDRCEAISSNSSTTLLNLSNIRVIGCHNANLIILFVTSVHHISINEELVSSGRLPLAAATIGHGKRLLSELAFLCNRTPISSAVCHIQAFTKIKYWSSYLYLFRVTSSLKRIFRRKSINEDMKNPRLTHYIAEHAHPSLQNHLSMVAVISRSSRSYAVGLRNSDIELAWATFICTKYSFTWFLHCICD</sequence>